<evidence type="ECO:0000256" key="5">
    <source>
        <dbReference type="ARBA" id="ARBA00022692"/>
    </source>
</evidence>
<dbReference type="InterPro" id="IPR058545">
    <property type="entry name" value="Beta-prop_EMC1_1st"/>
</dbReference>
<dbReference type="Proteomes" id="UP001150538">
    <property type="component" value="Unassembled WGS sequence"/>
</dbReference>
<sequence length="1072" mass="117442">MRGLALVFLANLLLFSAVESVYQDEAGTIDWHHKQVGIPKATHVDEYDGVSRIFVATERNVLASIDPRDGGILWRYMFEENDLITSLKVYKSHVLTTSGNNHSTNIRVWDSNTSRLVWDAQSNVPLQDQEGHPNVSPAVFLPDGGDVVAIIGSKLYRYNGNNGEVKWQSDLPQKKKKTHHRHLELFGSRIFIISDIVQKAGSKGTQKALMVAEVDSKTGSVSYRYELETGNRGVDSKNLVIVKSKATGAHIVWRAEKDILWNIHTLGQNSPTRSIHHAKMLQSELWPKDMLTSELAPVLSSYETSEPARFVCSYTKDSRKKAFVVAINPNSNPAPGEYDIILKKDLEYAIPKHSSAIAAKLPSKNLPGGKLERGYMLYQARIIPNSNKESASKYALSIRRLNTKSGDTVLEHTLPYDQEKHGGIYRISPLESSGADTDKGLPSILIETTDGMLILANSSNIVWERDESLAHADNMVFVELPEKRRIDEAMLVKSGSGEPGYSIEDPDLEISPLTRYILRWARHISQLASFITGGTVSSSLPGDGSTGNPKSGREPSGLVRDTFGFRKLAIYSTSKGQIAALDTLDGKQIWRKHISYKSSRVKVEYLFLTRTTHSGSNPQITLVARSSGDGSAKVTKAVTIVATFDALDGTLVGRSVIAEPVVKAVDLQVETHKHQKVIGLVIHKGKEEYALKLWPTTKDAYDAVSSVAQKLYFILGDVVGSSSINGYQLDVPADADSLDSTNSEPIQIHPVWRLGLAPGESIVSILNNLKVDRVASLGRVLGDRSVLYKYLNPNMLAFVSAKPGEPGFTINLVDQVSGHILHTTQHNSGVADEAHKVLGIHCENWVVYQYWQTQGPEDPQAPKEAATSREKAKQIQSHNIVAMELYESDAKDERLDTKAFSSFDPLIPHVISQAYTLSEPITAIGATITHNGIAVHDALLGLASQKLASVSQVLLDPRRPVKSPTNDEKAENLVPYAPTIQIDPKKGVLSHDLPVLGIKSIVSSPAHLESTSIITAYGLDIFVTRTSPSGTFDMLSQSFSKANLVITMAALLVGCVIATPVVRRKGLSAAWK</sequence>
<dbReference type="InterPro" id="IPR015943">
    <property type="entry name" value="WD40/YVTN_repeat-like_dom_sf"/>
</dbReference>
<dbReference type="InterPro" id="IPR026895">
    <property type="entry name" value="EMC1"/>
</dbReference>
<comment type="caution">
    <text evidence="16">The sequence shown here is derived from an EMBL/GenBank/DDBJ whole genome shotgun (WGS) entry which is preliminary data.</text>
</comment>
<feature type="domain" description="ER membrane protein complex subunit 1 C-terminal" evidence="14">
    <location>
        <begin position="842"/>
        <end position="1071"/>
    </location>
</feature>
<keyword evidence="10" id="KW-0325">Glycoprotein</keyword>
<evidence type="ECO:0000256" key="11">
    <source>
        <dbReference type="SAM" id="MobiDB-lite"/>
    </source>
</evidence>
<evidence type="ECO:0000313" key="16">
    <source>
        <dbReference type="EMBL" id="KAJ1917958.1"/>
    </source>
</evidence>
<organism evidence="16 17">
    <name type="scientific">Mycoemilia scoparia</name>
    <dbReference type="NCBI Taxonomy" id="417184"/>
    <lineage>
        <taxon>Eukaryota</taxon>
        <taxon>Fungi</taxon>
        <taxon>Fungi incertae sedis</taxon>
        <taxon>Zoopagomycota</taxon>
        <taxon>Kickxellomycotina</taxon>
        <taxon>Kickxellomycetes</taxon>
        <taxon>Kickxellales</taxon>
        <taxon>Kickxellaceae</taxon>
        <taxon>Mycoemilia</taxon>
    </lineage>
</organism>
<proteinExistence type="inferred from homology"/>
<feature type="region of interest" description="Disordered" evidence="11">
    <location>
        <begin position="538"/>
        <end position="558"/>
    </location>
</feature>
<dbReference type="EMBL" id="JANBPU010000057">
    <property type="protein sequence ID" value="KAJ1917958.1"/>
    <property type="molecule type" value="Genomic_DNA"/>
</dbReference>
<evidence type="ECO:0000256" key="9">
    <source>
        <dbReference type="ARBA" id="ARBA00023136"/>
    </source>
</evidence>
<evidence type="ECO:0000259" key="14">
    <source>
        <dbReference type="Pfam" id="PF07774"/>
    </source>
</evidence>
<keyword evidence="17" id="KW-1185">Reference proteome</keyword>
<name>A0A9W8A2T5_9FUNG</name>
<feature type="chain" id="PRO_5040897695" description="ER membrane protein complex subunit 1" evidence="13">
    <location>
        <begin position="21"/>
        <end position="1072"/>
    </location>
</feature>
<evidence type="ECO:0000256" key="7">
    <source>
        <dbReference type="ARBA" id="ARBA00022824"/>
    </source>
</evidence>
<evidence type="ECO:0000256" key="1">
    <source>
        <dbReference type="ARBA" id="ARBA00004115"/>
    </source>
</evidence>
<dbReference type="Pfam" id="PF07774">
    <property type="entry name" value="EMC1_C"/>
    <property type="match status" value="1"/>
</dbReference>
<keyword evidence="7" id="KW-0256">Endoplasmic reticulum</keyword>
<dbReference type="GO" id="GO:0072546">
    <property type="term" value="C:EMC complex"/>
    <property type="evidence" value="ECO:0007669"/>
    <property type="project" value="InterPro"/>
</dbReference>
<dbReference type="GO" id="GO:0034975">
    <property type="term" value="P:protein folding in endoplasmic reticulum"/>
    <property type="evidence" value="ECO:0007669"/>
    <property type="project" value="TreeGrafter"/>
</dbReference>
<evidence type="ECO:0000256" key="3">
    <source>
        <dbReference type="ARBA" id="ARBA00011276"/>
    </source>
</evidence>
<dbReference type="PANTHER" id="PTHR21573:SF0">
    <property type="entry name" value="ER MEMBRANE PROTEIN COMPLEX SUBUNIT 1"/>
    <property type="match status" value="1"/>
</dbReference>
<evidence type="ECO:0000259" key="15">
    <source>
        <dbReference type="Pfam" id="PF25293"/>
    </source>
</evidence>
<evidence type="ECO:0000256" key="4">
    <source>
        <dbReference type="ARBA" id="ARBA00020824"/>
    </source>
</evidence>
<dbReference type="AlphaFoldDB" id="A0A9W8A2T5"/>
<dbReference type="InterPro" id="IPR011047">
    <property type="entry name" value="Quinoprotein_ADH-like_sf"/>
</dbReference>
<comment type="subcellular location">
    <subcellularLocation>
        <location evidence="1">Endoplasmic reticulum membrane</location>
        <topology evidence="1">Single-pass type I membrane protein</topology>
    </subcellularLocation>
</comment>
<evidence type="ECO:0000256" key="2">
    <source>
        <dbReference type="ARBA" id="ARBA00007904"/>
    </source>
</evidence>
<keyword evidence="8 12" id="KW-1133">Transmembrane helix</keyword>
<evidence type="ECO:0000256" key="12">
    <source>
        <dbReference type="SAM" id="Phobius"/>
    </source>
</evidence>
<accession>A0A9W8A2T5</accession>
<dbReference type="OrthoDB" id="28092at2759"/>
<dbReference type="Gene3D" id="2.130.10.10">
    <property type="entry name" value="YVTN repeat-like/Quinoprotein amine dehydrogenase"/>
    <property type="match status" value="1"/>
</dbReference>
<dbReference type="SUPFAM" id="SSF50998">
    <property type="entry name" value="Quinoprotein alcohol dehydrogenase-like"/>
    <property type="match status" value="1"/>
</dbReference>
<reference evidence="16" key="1">
    <citation type="submission" date="2022-07" db="EMBL/GenBank/DDBJ databases">
        <title>Phylogenomic reconstructions and comparative analyses of Kickxellomycotina fungi.</title>
        <authorList>
            <person name="Reynolds N.K."/>
            <person name="Stajich J.E."/>
            <person name="Barry K."/>
            <person name="Grigoriev I.V."/>
            <person name="Crous P."/>
            <person name="Smith M.E."/>
        </authorList>
    </citation>
    <scope>NUCLEOTIDE SEQUENCE</scope>
    <source>
        <strain evidence="16">NBRC 100468</strain>
    </source>
</reference>
<keyword evidence="5 12" id="KW-0812">Transmembrane</keyword>
<evidence type="ECO:0000256" key="10">
    <source>
        <dbReference type="ARBA" id="ARBA00023180"/>
    </source>
</evidence>
<evidence type="ECO:0000256" key="6">
    <source>
        <dbReference type="ARBA" id="ARBA00022729"/>
    </source>
</evidence>
<keyword evidence="9 12" id="KW-0472">Membrane</keyword>
<evidence type="ECO:0000256" key="8">
    <source>
        <dbReference type="ARBA" id="ARBA00022989"/>
    </source>
</evidence>
<evidence type="ECO:0000256" key="13">
    <source>
        <dbReference type="SAM" id="SignalP"/>
    </source>
</evidence>
<gene>
    <name evidence="16" type="ORF">H4219_002899</name>
</gene>
<feature type="domain" description="EMC1 first beta-propeller" evidence="15">
    <location>
        <begin position="21"/>
        <end position="467"/>
    </location>
</feature>
<dbReference type="PANTHER" id="PTHR21573">
    <property type="entry name" value="ER MEMBRANE PROTEIN COMPLEX SUBUNIT 1"/>
    <property type="match status" value="1"/>
</dbReference>
<feature type="transmembrane region" description="Helical" evidence="12">
    <location>
        <begin position="1044"/>
        <end position="1062"/>
    </location>
</feature>
<dbReference type="InterPro" id="IPR011678">
    <property type="entry name" value="EMC1_C"/>
</dbReference>
<comment type="similarity">
    <text evidence="2">Belongs to the EMC1 family.</text>
</comment>
<protein>
    <recommendedName>
        <fullName evidence="4">ER membrane protein complex subunit 1</fullName>
    </recommendedName>
</protein>
<comment type="subunit">
    <text evidence="3">Component of the ER membrane protein complex (EMC).</text>
</comment>
<dbReference type="Pfam" id="PF25293">
    <property type="entry name" value="Beta-prop_EMC1_N"/>
    <property type="match status" value="1"/>
</dbReference>
<keyword evidence="6 13" id="KW-0732">Signal</keyword>
<feature type="signal peptide" evidence="13">
    <location>
        <begin position="1"/>
        <end position="20"/>
    </location>
</feature>
<evidence type="ECO:0000313" key="17">
    <source>
        <dbReference type="Proteomes" id="UP001150538"/>
    </source>
</evidence>